<dbReference type="EMBL" id="CP182909">
    <property type="protein sequence ID" value="XPM65286.1"/>
    <property type="molecule type" value="Genomic_DNA"/>
</dbReference>
<evidence type="ECO:0000313" key="2">
    <source>
        <dbReference type="Proteomes" id="UP000095472"/>
    </source>
</evidence>
<gene>
    <name evidence="1" type="ORF">BH720_005895</name>
</gene>
<keyword evidence="2" id="KW-1185">Reference proteome</keyword>
<protein>
    <submittedName>
        <fullName evidence="1">Uncharacterized protein</fullName>
    </submittedName>
</protein>
<name>A0ACD5GXG1_9CYAN</name>
<reference evidence="1 2" key="1">
    <citation type="journal article" date="2016" name="Genome Announc.">
        <title>Draft Genome Sequence of the Thermotolerant Cyanobacterium Desertifilum sp. IPPAS B-1220.</title>
        <authorList>
            <person name="Mironov K.S."/>
            <person name="Sinetova M.A."/>
            <person name="Bolatkhan K."/>
            <person name="Zayadan B.K."/>
            <person name="Ustinova V.V."/>
            <person name="Kupriyanova E.V."/>
            <person name="Skrypnik A.N."/>
            <person name="Gogoleva N.E."/>
            <person name="Gogolev Y.V."/>
            <person name="Los D.A."/>
        </authorList>
    </citation>
    <scope>NUCLEOTIDE SEQUENCE [LARGE SCALE GENOMIC DNA]</scope>
    <source>
        <strain evidence="1 2">IPPAS B-1220</strain>
    </source>
</reference>
<accession>A0ACD5GXG1</accession>
<dbReference type="Proteomes" id="UP000095472">
    <property type="component" value="Chromosome"/>
</dbReference>
<sequence>MGNHEHGKPCRVCHSSRFTSSLQMQQLKIKPKCLAILNNSNLTQRRFLLYCSHPPHRSPLSGVHWVVYHVRQRVLCFWLSLGMFQAAMLLVGYRVWYDSVYQRLYC</sequence>
<evidence type="ECO:0000313" key="1">
    <source>
        <dbReference type="EMBL" id="XPM65286.1"/>
    </source>
</evidence>
<proteinExistence type="predicted"/>
<organism evidence="1 2">
    <name type="scientific">Desertifilum tharense IPPAS B-1220</name>
    <dbReference type="NCBI Taxonomy" id="1781255"/>
    <lineage>
        <taxon>Bacteria</taxon>
        <taxon>Bacillati</taxon>
        <taxon>Cyanobacteriota</taxon>
        <taxon>Cyanophyceae</taxon>
        <taxon>Desertifilales</taxon>
        <taxon>Desertifilaceae</taxon>
        <taxon>Desertifilum</taxon>
    </lineage>
</organism>